<reference evidence="1 2" key="1">
    <citation type="journal article" date="2021" name="Sci. Rep.">
        <title>The distribution of antibiotic resistance genes in chicken gut microbiota commensals.</title>
        <authorList>
            <person name="Juricova H."/>
            <person name="Matiasovicova J."/>
            <person name="Kubasova T."/>
            <person name="Cejkova D."/>
            <person name="Rychlik I."/>
        </authorList>
    </citation>
    <scope>NUCLEOTIDE SEQUENCE [LARGE SCALE GENOMIC DNA]</scope>
    <source>
        <strain evidence="1 2">An435</strain>
    </source>
</reference>
<dbReference type="RefSeq" id="WP_166484650.1">
    <property type="nucleotide sequence ID" value="NZ_JACJLL010000004.1"/>
</dbReference>
<protein>
    <submittedName>
        <fullName evidence="1">Uncharacterized protein</fullName>
    </submittedName>
</protein>
<sequence length="49" mass="6099">MDKWDEFAIITFITCDAILENVYEIKNFYKYYYKNIKREVKDIISRLIK</sequence>
<gene>
    <name evidence="1" type="ORF">H6A19_01145</name>
</gene>
<evidence type="ECO:0000313" key="2">
    <source>
        <dbReference type="Proteomes" id="UP000767334"/>
    </source>
</evidence>
<organism evidence="1 2">
    <name type="scientific">Clostridium saudiense</name>
    <dbReference type="NCBI Taxonomy" id="1414720"/>
    <lineage>
        <taxon>Bacteria</taxon>
        <taxon>Bacillati</taxon>
        <taxon>Bacillota</taxon>
        <taxon>Clostridia</taxon>
        <taxon>Eubacteriales</taxon>
        <taxon>Clostridiaceae</taxon>
        <taxon>Clostridium</taxon>
    </lineage>
</organism>
<proteinExistence type="predicted"/>
<name>A0ABS2FCC1_9CLOT</name>
<evidence type="ECO:0000313" key="1">
    <source>
        <dbReference type="EMBL" id="MBM6817956.1"/>
    </source>
</evidence>
<keyword evidence="2" id="KW-1185">Reference proteome</keyword>
<accession>A0ABS2FCC1</accession>
<comment type="caution">
    <text evidence="1">The sequence shown here is derived from an EMBL/GenBank/DDBJ whole genome shotgun (WGS) entry which is preliminary data.</text>
</comment>
<dbReference type="EMBL" id="JACJLL010000004">
    <property type="protein sequence ID" value="MBM6817956.1"/>
    <property type="molecule type" value="Genomic_DNA"/>
</dbReference>
<dbReference type="Proteomes" id="UP000767334">
    <property type="component" value="Unassembled WGS sequence"/>
</dbReference>